<protein>
    <recommendedName>
        <fullName evidence="1">HicB-like antitoxin of toxin-antitoxin system domain-containing protein</fullName>
    </recommendedName>
</protein>
<dbReference type="Pfam" id="PF15919">
    <property type="entry name" value="HicB_lk_antitox"/>
    <property type="match status" value="1"/>
</dbReference>
<dbReference type="InterPro" id="IPR031807">
    <property type="entry name" value="HicB-like"/>
</dbReference>
<organism evidence="2 3">
    <name type="scientific">Ruminococcus bicirculans</name>
    <name type="common">ex Wegman et al. 2014</name>
    <dbReference type="NCBI Taxonomy" id="1160721"/>
    <lineage>
        <taxon>Bacteria</taxon>
        <taxon>Bacillati</taxon>
        <taxon>Bacillota</taxon>
        <taxon>Clostridia</taxon>
        <taxon>Eubacteriales</taxon>
        <taxon>Oscillospiraceae</taxon>
        <taxon>Ruminococcus</taxon>
    </lineage>
</organism>
<evidence type="ECO:0000313" key="2">
    <source>
        <dbReference type="EMBL" id="CCO05419.1"/>
    </source>
</evidence>
<dbReference type="InterPro" id="IPR035069">
    <property type="entry name" value="TTHA1013/TTHA0281-like"/>
</dbReference>
<dbReference type="SUPFAM" id="SSF143100">
    <property type="entry name" value="TTHA1013/TTHA0281-like"/>
    <property type="match status" value="1"/>
</dbReference>
<sequence>MLSMYPACFYKEKEGGYSVIFPVLGIATCGDDINQAMSMAVDCLAGYLYELKLSKEEVPAAPDMDKIDIDAEYNDYESAFVNMVTVDVDEYAKKHFEKSVKKTLTIPSWLNELAVANGINFSQVLQTALKDKLNVN</sequence>
<dbReference type="RefSeq" id="WP_038672386.1">
    <property type="nucleotide sequence ID" value="NZ_DAWEQM010000023.1"/>
</dbReference>
<reference evidence="2 3" key="1">
    <citation type="journal article" date="2014" name="Int. J. Syst. Evol. Microbiol.">
        <title>Complete genome of a new Firmicutes species belonging to the dominant human colonic microbiota ('Ruminococcus bicirculans') reveals two chromosomes and a selective capacity to utilize plant glucans.</title>
        <authorList>
            <consortium name="NISC Comparative Sequencing Program"/>
            <person name="Wegmann U."/>
            <person name="Louis P."/>
            <person name="Goesmann A."/>
            <person name="Henrissat B."/>
            <person name="Duncan S.H."/>
            <person name="Flint H.J."/>
        </authorList>
    </citation>
    <scope>NUCLEOTIDE SEQUENCE [LARGE SCALE GENOMIC DNA]</scope>
    <source>
        <strain evidence="2 3">80/3</strain>
    </source>
</reference>
<keyword evidence="3" id="KW-1185">Reference proteome</keyword>
<feature type="domain" description="HicB-like antitoxin of toxin-antitoxin system" evidence="1">
    <location>
        <begin position="5"/>
        <end position="106"/>
    </location>
</feature>
<accession>A0ABM9QHH3</accession>
<evidence type="ECO:0000313" key="3">
    <source>
        <dbReference type="Proteomes" id="UP000027600"/>
    </source>
</evidence>
<evidence type="ECO:0000259" key="1">
    <source>
        <dbReference type="Pfam" id="PF15919"/>
    </source>
</evidence>
<proteinExistence type="predicted"/>
<dbReference type="EMBL" id="HF545616">
    <property type="protein sequence ID" value="CCO05419.1"/>
    <property type="molecule type" value="Genomic_DNA"/>
</dbReference>
<gene>
    <name evidence="2" type="ORF">RBI_I01717</name>
</gene>
<dbReference type="Gene3D" id="3.30.160.250">
    <property type="match status" value="1"/>
</dbReference>
<name>A0ABM9QHH3_9FIRM</name>
<dbReference type="Proteomes" id="UP000027600">
    <property type="component" value="Chromosome I"/>
</dbReference>